<evidence type="ECO:0000313" key="17">
    <source>
        <dbReference type="Proteomes" id="UP001060919"/>
    </source>
</evidence>
<feature type="domain" description="Penicillin-binding C-terminal" evidence="15">
    <location>
        <begin position="716"/>
        <end position="799"/>
    </location>
</feature>
<dbReference type="Pfam" id="PF00905">
    <property type="entry name" value="Transpeptidase"/>
    <property type="match status" value="1"/>
</dbReference>
<reference evidence="16" key="1">
    <citation type="submission" date="2022-09" db="EMBL/GenBank/DDBJ databases">
        <title>Aureispira anguillicida sp. nov., isolated from Leptocephalus of Japanese eel Anguilla japonica.</title>
        <authorList>
            <person name="Yuasa K."/>
            <person name="Mekata T."/>
            <person name="Ikunari K."/>
        </authorList>
    </citation>
    <scope>NUCLEOTIDE SEQUENCE</scope>
    <source>
        <strain evidence="16">EL160426</strain>
    </source>
</reference>
<dbReference type="AlphaFoldDB" id="A0A916DQ96"/>
<evidence type="ECO:0000259" key="14">
    <source>
        <dbReference type="Pfam" id="PF00912"/>
    </source>
</evidence>
<dbReference type="InterPro" id="IPR050396">
    <property type="entry name" value="Glycosyltr_51/Transpeptidase"/>
</dbReference>
<keyword evidence="8" id="KW-0378">Hydrolase</keyword>
<dbReference type="InterPro" id="IPR001264">
    <property type="entry name" value="Glyco_trans_51"/>
</dbReference>
<keyword evidence="12" id="KW-1133">Transmembrane helix</keyword>
<evidence type="ECO:0000256" key="9">
    <source>
        <dbReference type="ARBA" id="ARBA00023268"/>
    </source>
</evidence>
<dbReference type="InterPro" id="IPR012338">
    <property type="entry name" value="Beta-lactam/transpept-like"/>
</dbReference>
<gene>
    <name evidence="16" type="ORF">AsAng_0006750</name>
</gene>
<dbReference type="PANTHER" id="PTHR32282">
    <property type="entry name" value="BINDING PROTEIN TRANSPEPTIDASE, PUTATIVE-RELATED"/>
    <property type="match status" value="1"/>
</dbReference>
<dbReference type="SUPFAM" id="SSF53955">
    <property type="entry name" value="Lysozyme-like"/>
    <property type="match status" value="1"/>
</dbReference>
<evidence type="ECO:0000256" key="8">
    <source>
        <dbReference type="ARBA" id="ARBA00022801"/>
    </source>
</evidence>
<dbReference type="NCBIfam" id="TIGR02073">
    <property type="entry name" value="PBP_1c"/>
    <property type="match status" value="1"/>
</dbReference>
<dbReference type="InterPro" id="IPR009647">
    <property type="entry name" value="PBP_C"/>
</dbReference>
<evidence type="ECO:0000256" key="12">
    <source>
        <dbReference type="SAM" id="Phobius"/>
    </source>
</evidence>
<evidence type="ECO:0000256" key="6">
    <source>
        <dbReference type="ARBA" id="ARBA00022676"/>
    </source>
</evidence>
<comment type="catalytic activity">
    <reaction evidence="11">
        <text>[GlcNAc-(1-&gt;4)-Mur2Ac(oyl-L-Ala-gamma-D-Glu-L-Lys-D-Ala-D-Ala)](n)-di-trans,octa-cis-undecaprenyl diphosphate + beta-D-GlcNAc-(1-&gt;4)-Mur2Ac(oyl-L-Ala-gamma-D-Glu-L-Lys-D-Ala-D-Ala)-di-trans,octa-cis-undecaprenyl diphosphate = [GlcNAc-(1-&gt;4)-Mur2Ac(oyl-L-Ala-gamma-D-Glu-L-Lys-D-Ala-D-Ala)](n+1)-di-trans,octa-cis-undecaprenyl diphosphate + di-trans,octa-cis-undecaprenyl diphosphate + H(+)</text>
        <dbReference type="Rhea" id="RHEA:23708"/>
        <dbReference type="Rhea" id="RHEA-COMP:9602"/>
        <dbReference type="Rhea" id="RHEA-COMP:9603"/>
        <dbReference type="ChEBI" id="CHEBI:15378"/>
        <dbReference type="ChEBI" id="CHEBI:58405"/>
        <dbReference type="ChEBI" id="CHEBI:60033"/>
        <dbReference type="ChEBI" id="CHEBI:78435"/>
        <dbReference type="EC" id="2.4.99.28"/>
    </reaction>
</comment>
<dbReference type="KEGG" id="aup:AsAng_0006750"/>
<dbReference type="Pfam" id="PF06832">
    <property type="entry name" value="BiPBP_C"/>
    <property type="match status" value="1"/>
</dbReference>
<evidence type="ECO:0000313" key="16">
    <source>
        <dbReference type="EMBL" id="BDS09970.1"/>
    </source>
</evidence>
<dbReference type="InterPro" id="IPR036950">
    <property type="entry name" value="PBP_transglycosylase"/>
</dbReference>
<dbReference type="Proteomes" id="UP001060919">
    <property type="component" value="Chromosome"/>
</dbReference>
<evidence type="ECO:0000259" key="13">
    <source>
        <dbReference type="Pfam" id="PF00905"/>
    </source>
</evidence>
<evidence type="ECO:0000256" key="7">
    <source>
        <dbReference type="ARBA" id="ARBA00022679"/>
    </source>
</evidence>
<keyword evidence="7" id="KW-0808">Transferase</keyword>
<dbReference type="EC" id="2.4.99.28" evidence="10"/>
<protein>
    <recommendedName>
        <fullName evidence="10">peptidoglycan glycosyltransferase</fullName>
        <ecNumber evidence="10">2.4.99.28</ecNumber>
    </recommendedName>
</protein>
<evidence type="ECO:0000259" key="15">
    <source>
        <dbReference type="Pfam" id="PF06832"/>
    </source>
</evidence>
<evidence type="ECO:0000256" key="4">
    <source>
        <dbReference type="ARBA" id="ARBA00022645"/>
    </source>
</evidence>
<accession>A0A916DQ96</accession>
<dbReference type="GO" id="GO:0008658">
    <property type="term" value="F:penicillin binding"/>
    <property type="evidence" value="ECO:0007669"/>
    <property type="project" value="InterPro"/>
</dbReference>
<dbReference type="GO" id="GO:0004180">
    <property type="term" value="F:carboxypeptidase activity"/>
    <property type="evidence" value="ECO:0007669"/>
    <property type="project" value="UniProtKB-KW"/>
</dbReference>
<dbReference type="InterPro" id="IPR011815">
    <property type="entry name" value="PBP_1c"/>
</dbReference>
<organism evidence="16 17">
    <name type="scientific">Aureispira anguillae</name>
    <dbReference type="NCBI Taxonomy" id="2864201"/>
    <lineage>
        <taxon>Bacteria</taxon>
        <taxon>Pseudomonadati</taxon>
        <taxon>Bacteroidota</taxon>
        <taxon>Saprospiria</taxon>
        <taxon>Saprospirales</taxon>
        <taxon>Saprospiraceae</taxon>
        <taxon>Aureispira</taxon>
    </lineage>
</organism>
<dbReference type="GO" id="GO:0006508">
    <property type="term" value="P:proteolysis"/>
    <property type="evidence" value="ECO:0007669"/>
    <property type="project" value="UniProtKB-KW"/>
</dbReference>
<comment type="similarity">
    <text evidence="2">In the C-terminal section; belongs to the transpeptidase family.</text>
</comment>
<comment type="similarity">
    <text evidence="3">In the N-terminal section; belongs to the glycosyltransferase 51 family.</text>
</comment>
<dbReference type="PANTHER" id="PTHR32282:SF15">
    <property type="entry name" value="PENICILLIN-BINDING PROTEIN 1C"/>
    <property type="match status" value="1"/>
</dbReference>
<comment type="pathway">
    <text evidence="1">Cell wall biogenesis; peptidoglycan biosynthesis.</text>
</comment>
<dbReference type="GO" id="GO:0008955">
    <property type="term" value="F:peptidoglycan glycosyltransferase activity"/>
    <property type="evidence" value="ECO:0007669"/>
    <property type="project" value="UniProtKB-EC"/>
</dbReference>
<dbReference type="Gene3D" id="1.10.3810.10">
    <property type="entry name" value="Biosynthetic peptidoglycan transglycosylase-like"/>
    <property type="match status" value="1"/>
</dbReference>
<dbReference type="EMBL" id="AP026867">
    <property type="protein sequence ID" value="BDS09970.1"/>
    <property type="molecule type" value="Genomic_DNA"/>
</dbReference>
<keyword evidence="9" id="KW-0511">Multifunctional enzyme</keyword>
<feature type="transmembrane region" description="Helical" evidence="12">
    <location>
        <begin position="12"/>
        <end position="36"/>
    </location>
</feature>
<dbReference type="InterPro" id="IPR001460">
    <property type="entry name" value="PCN-bd_Tpept"/>
</dbReference>
<keyword evidence="12" id="KW-0472">Membrane</keyword>
<keyword evidence="12" id="KW-0812">Transmembrane</keyword>
<evidence type="ECO:0000256" key="1">
    <source>
        <dbReference type="ARBA" id="ARBA00004752"/>
    </source>
</evidence>
<dbReference type="InterPro" id="IPR023346">
    <property type="entry name" value="Lysozyme-like_dom_sf"/>
</dbReference>
<evidence type="ECO:0000256" key="11">
    <source>
        <dbReference type="ARBA" id="ARBA00049902"/>
    </source>
</evidence>
<evidence type="ECO:0000256" key="3">
    <source>
        <dbReference type="ARBA" id="ARBA00007739"/>
    </source>
</evidence>
<dbReference type="Pfam" id="PF00912">
    <property type="entry name" value="Transgly"/>
    <property type="match status" value="1"/>
</dbReference>
<dbReference type="GO" id="GO:0009252">
    <property type="term" value="P:peptidoglycan biosynthetic process"/>
    <property type="evidence" value="ECO:0007669"/>
    <property type="project" value="InterPro"/>
</dbReference>
<proteinExistence type="inferred from homology"/>
<keyword evidence="5" id="KW-0645">Protease</keyword>
<evidence type="ECO:0000256" key="10">
    <source>
        <dbReference type="ARBA" id="ARBA00044770"/>
    </source>
</evidence>
<sequence length="811" mass="92389">MSRLKNSLKNIIYFFCVRHLKKTILIFLSIGLIYWFCLPKKIFDTPTSIVLVDRTGYLLGARIASDGQWRFPHNDSVPAKFAIAITEYEDRRFYHHIGVDIKGIGRAIRDNYQDGKITSGASTITMQVMRMSTQRRGRSFYRKMHEMMMATRLEMAYSKAQILALYASNAPFGGNVVGLDAAAWRYYGKAPSLLSWGEAATLAVLPNSPGLVHPGRNRKRLLEKRNLLLSKFRERGLIDSITTTLAQEEEIPAAPLPLPQLAPHLVGRIQKEQKLGINKKKYAYFQTTLASDLQIRIQQLLLQQYQHLQTNGVHNIAVLVADTKSGEVLSYWGNVIPPHSKEDQGQNVDIITSPRSTGSILKPFLYASMLHNGDILPHSLVPDIPMYMGGYRPKNFYENYDGVVPASRALVRSLNIPMVRMLQEYGTANFCTQLQKLGISTITQSPKHYGLSLILGGAEASLWDLCGAYASMGRTLLNYNQRTQQQQHCYSPTDFRPLHYLLKDSTPSPQNFLKEAPILSAASIYNTFEIMRQLERPNTEGGWKYFESSRDIAWKTGTSFGFRDAWAIGVTPEYTIGVWVGNANGEGRQGLVGVKAAAPILFDVFNQLPHTTWFNPPKEELLKLPVCKKSGFRPSIHCETIDTVLVGRHARQVKSCPFHQQLHLDSTGTYQVNGNCESVHNMVHQTWFLLPPLEEYYYKHRNPSYRLPPRFRDDCRLNSEQRSMQFIYPKNPTKIFIPIDYDGRINGTVFRVAHQNPEKVIYWHLDNTYLGMTKDFHEMELKPNAGKHKIVLVDEDGIRIEQSFEIVLKKR</sequence>
<name>A0A916DQ96_9BACT</name>
<keyword evidence="6" id="KW-0328">Glycosyltransferase</keyword>
<dbReference type="Gene3D" id="3.40.710.10">
    <property type="entry name" value="DD-peptidase/beta-lactamase superfamily"/>
    <property type="match status" value="1"/>
</dbReference>
<keyword evidence="4" id="KW-0121">Carboxypeptidase</keyword>
<keyword evidence="17" id="KW-1185">Reference proteome</keyword>
<evidence type="ECO:0000256" key="2">
    <source>
        <dbReference type="ARBA" id="ARBA00007090"/>
    </source>
</evidence>
<feature type="domain" description="Penicillin-binding protein transpeptidase" evidence="13">
    <location>
        <begin position="317"/>
        <end position="584"/>
    </location>
</feature>
<feature type="domain" description="Glycosyl transferase family 51" evidence="14">
    <location>
        <begin position="73"/>
        <end position="231"/>
    </location>
</feature>
<dbReference type="GO" id="GO:0030288">
    <property type="term" value="C:outer membrane-bounded periplasmic space"/>
    <property type="evidence" value="ECO:0007669"/>
    <property type="project" value="TreeGrafter"/>
</dbReference>
<dbReference type="RefSeq" id="WP_264791316.1">
    <property type="nucleotide sequence ID" value="NZ_AP026867.1"/>
</dbReference>
<evidence type="ECO:0000256" key="5">
    <source>
        <dbReference type="ARBA" id="ARBA00022670"/>
    </source>
</evidence>
<dbReference type="SUPFAM" id="SSF56601">
    <property type="entry name" value="beta-lactamase/transpeptidase-like"/>
    <property type="match status" value="1"/>
</dbReference>